<dbReference type="PANTHER" id="PTHR33993:SF14">
    <property type="entry name" value="GB|AAF24581.1"/>
    <property type="match status" value="1"/>
</dbReference>
<dbReference type="InterPro" id="IPR052164">
    <property type="entry name" value="Anthracycline_SecMetBiosynth"/>
</dbReference>
<reference evidence="2" key="1">
    <citation type="journal article" date="2019" name="Int. J. Syst. Evol. Microbiol.">
        <title>The Global Catalogue of Microorganisms (GCM) 10K type strain sequencing project: providing services to taxonomists for standard genome sequencing and annotation.</title>
        <authorList>
            <consortium name="The Broad Institute Genomics Platform"/>
            <consortium name="The Broad Institute Genome Sequencing Center for Infectious Disease"/>
            <person name="Wu L."/>
            <person name="Ma J."/>
        </authorList>
    </citation>
    <scope>NUCLEOTIDE SEQUENCE [LARGE SCALE GENOMIC DNA]</scope>
    <source>
        <strain evidence="2">CGMCC 4.7643</strain>
    </source>
</reference>
<dbReference type="SUPFAM" id="SSF54593">
    <property type="entry name" value="Glyoxalase/Bleomycin resistance protein/Dihydroxybiphenyl dioxygenase"/>
    <property type="match status" value="2"/>
</dbReference>
<accession>A0ABW5GBX4</accession>
<gene>
    <name evidence="1" type="ORF">ACFSYJ_04300</name>
</gene>
<dbReference type="RefSeq" id="WP_345389470.1">
    <property type="nucleotide sequence ID" value="NZ_BAABHG010000003.1"/>
</dbReference>
<protein>
    <submittedName>
        <fullName evidence="1">VOC family protein</fullName>
    </submittedName>
</protein>
<dbReference type="PANTHER" id="PTHR33993">
    <property type="entry name" value="GLYOXALASE-RELATED"/>
    <property type="match status" value="1"/>
</dbReference>
<name>A0ABW5GBX4_9PSEU</name>
<evidence type="ECO:0000313" key="2">
    <source>
        <dbReference type="Proteomes" id="UP001597419"/>
    </source>
</evidence>
<keyword evidence="2" id="KW-1185">Reference proteome</keyword>
<comment type="caution">
    <text evidence="1">The sequence shown here is derived from an EMBL/GenBank/DDBJ whole genome shotgun (WGS) entry which is preliminary data.</text>
</comment>
<dbReference type="Proteomes" id="UP001597419">
    <property type="component" value="Unassembled WGS sequence"/>
</dbReference>
<sequence length="280" mass="30545">MPSGAPSSPSPVATGLPCWIELGCQDEAAAQRFYGSLFGWEYTTKRDPATPERRYSIATSDGVQASGLYRARQGMHGWVPHLAVPHTASAAEWVTYLGGRVTLGPLPIPHRGAILHVLDACGAPVVFWEVPPNWEFATGRPGTFSGADLNTHDGAVTDHFYCKLFTYASHQIGDGDSMDYVEWMVGHEPVLYRYVMGPEYRRDTPPHWLVYFDIEPARGADGAAADARSLGGAVVVDPYDTPYGRMAILADPDGSVFAVIDHSRVTENWGTAEVDDPYDD</sequence>
<dbReference type="CDD" id="cd07247">
    <property type="entry name" value="SgaA_N_like"/>
    <property type="match status" value="1"/>
</dbReference>
<dbReference type="InterPro" id="IPR029068">
    <property type="entry name" value="Glyas_Bleomycin-R_OHBP_Dase"/>
</dbReference>
<proteinExistence type="predicted"/>
<evidence type="ECO:0000313" key="1">
    <source>
        <dbReference type="EMBL" id="MFD2457805.1"/>
    </source>
</evidence>
<dbReference type="Gene3D" id="3.10.180.10">
    <property type="entry name" value="2,3-Dihydroxybiphenyl 1,2-Dioxygenase, domain 1"/>
    <property type="match status" value="2"/>
</dbReference>
<dbReference type="EMBL" id="JBHUKU010000002">
    <property type="protein sequence ID" value="MFD2457805.1"/>
    <property type="molecule type" value="Genomic_DNA"/>
</dbReference>
<organism evidence="1 2">
    <name type="scientific">Amycolatopsis samaneae</name>
    <dbReference type="NCBI Taxonomy" id="664691"/>
    <lineage>
        <taxon>Bacteria</taxon>
        <taxon>Bacillati</taxon>
        <taxon>Actinomycetota</taxon>
        <taxon>Actinomycetes</taxon>
        <taxon>Pseudonocardiales</taxon>
        <taxon>Pseudonocardiaceae</taxon>
        <taxon>Amycolatopsis</taxon>
    </lineage>
</organism>